<proteinExistence type="predicted"/>
<evidence type="ECO:0000259" key="9">
    <source>
        <dbReference type="SMART" id="SM00481"/>
    </source>
</evidence>
<evidence type="ECO:0000313" key="11">
    <source>
        <dbReference type="Proteomes" id="UP000000483"/>
    </source>
</evidence>
<dbReference type="GO" id="GO:0003887">
    <property type="term" value="F:DNA-directed DNA polymerase activity"/>
    <property type="evidence" value="ECO:0007669"/>
    <property type="project" value="UniProtKB-KW"/>
</dbReference>
<evidence type="ECO:0000256" key="3">
    <source>
        <dbReference type="ARBA" id="ARBA00019114"/>
    </source>
</evidence>
<dbReference type="GO" id="GO:0008408">
    <property type="term" value="F:3'-5' exonuclease activity"/>
    <property type="evidence" value="ECO:0007669"/>
    <property type="project" value="InterPro"/>
</dbReference>
<reference evidence="11" key="2">
    <citation type="submission" date="2011-03" db="EMBL/GenBank/DDBJ databases">
        <title>The complete genome of Desulfobacca acetoxidans DSM 11109.</title>
        <authorList>
            <consortium name="US DOE Joint Genome Institute (JGI-PGF)"/>
            <person name="Lucas S."/>
            <person name="Copeland A."/>
            <person name="Lapidus A."/>
            <person name="Bruce D."/>
            <person name="Goodwin L."/>
            <person name="Pitluck S."/>
            <person name="Peters L."/>
            <person name="Kyrpides N."/>
            <person name="Mavromatis K."/>
            <person name="Ivanova N."/>
            <person name="Ovchinnikova G."/>
            <person name="Teshima H."/>
            <person name="Detter J.C."/>
            <person name="Han C."/>
            <person name="Land M."/>
            <person name="Hauser L."/>
            <person name="Markowitz V."/>
            <person name="Cheng J.-F."/>
            <person name="Hugenholtz P."/>
            <person name="Woyke T."/>
            <person name="Wu D."/>
            <person name="Spring S."/>
            <person name="Schueler E."/>
            <person name="Brambilla E."/>
            <person name="Klenk H.-P."/>
            <person name="Eisen J.A."/>
        </authorList>
    </citation>
    <scope>NUCLEOTIDE SEQUENCE [LARGE SCALE GENOMIC DNA]</scope>
    <source>
        <strain evidence="11">ATCC 700848 / DSM 11109 / ASRB2</strain>
    </source>
</reference>
<evidence type="ECO:0000256" key="1">
    <source>
        <dbReference type="ARBA" id="ARBA00004496"/>
    </source>
</evidence>
<protein>
    <recommendedName>
        <fullName evidence="3">DNA polymerase III subunit alpha</fullName>
        <ecNumber evidence="2">2.7.7.7</ecNumber>
    </recommendedName>
</protein>
<dbReference type="GO" id="GO:0005737">
    <property type="term" value="C:cytoplasm"/>
    <property type="evidence" value="ECO:0007669"/>
    <property type="project" value="UniProtKB-SubCell"/>
</dbReference>
<comment type="catalytic activity">
    <reaction evidence="8">
        <text>DNA(n) + a 2'-deoxyribonucleoside 5'-triphosphate = DNA(n+1) + diphosphate</text>
        <dbReference type="Rhea" id="RHEA:22508"/>
        <dbReference type="Rhea" id="RHEA-COMP:17339"/>
        <dbReference type="Rhea" id="RHEA-COMP:17340"/>
        <dbReference type="ChEBI" id="CHEBI:33019"/>
        <dbReference type="ChEBI" id="CHEBI:61560"/>
        <dbReference type="ChEBI" id="CHEBI:173112"/>
        <dbReference type="EC" id="2.7.7.7"/>
    </reaction>
</comment>
<dbReference type="InterPro" id="IPR004805">
    <property type="entry name" value="DnaE2/DnaE/PolC"/>
</dbReference>
<dbReference type="CDD" id="cd04485">
    <property type="entry name" value="DnaE_OBF"/>
    <property type="match status" value="1"/>
</dbReference>
<evidence type="ECO:0000256" key="6">
    <source>
        <dbReference type="ARBA" id="ARBA00022705"/>
    </source>
</evidence>
<evidence type="ECO:0000256" key="7">
    <source>
        <dbReference type="ARBA" id="ARBA00022932"/>
    </source>
</evidence>
<dbReference type="InterPro" id="IPR004365">
    <property type="entry name" value="NA-bd_OB_tRNA"/>
</dbReference>
<dbReference type="eggNOG" id="COG0587">
    <property type="taxonomic scope" value="Bacteria"/>
</dbReference>
<reference evidence="10 11" key="1">
    <citation type="journal article" date="2011" name="Stand. Genomic Sci.">
        <title>Complete genome sequence of the acetate-degrading sulfate reducer Desulfobacca acetoxidans type strain (ASRB2).</title>
        <authorList>
            <person name="Goker M."/>
            <person name="Teshima H."/>
            <person name="Lapidus A."/>
            <person name="Nolan M."/>
            <person name="Lucas S."/>
            <person name="Hammon N."/>
            <person name="Deshpande S."/>
            <person name="Cheng J.F."/>
            <person name="Tapia R."/>
            <person name="Han C."/>
            <person name="Goodwin L."/>
            <person name="Pitluck S."/>
            <person name="Huntemann M."/>
            <person name="Liolios K."/>
            <person name="Ivanova N."/>
            <person name="Pagani I."/>
            <person name="Mavromatis K."/>
            <person name="Ovchinikova G."/>
            <person name="Pati A."/>
            <person name="Chen A."/>
            <person name="Palaniappan K."/>
            <person name="Land M."/>
            <person name="Hauser L."/>
            <person name="Brambilla E.M."/>
            <person name="Rohde M."/>
            <person name="Spring S."/>
            <person name="Detter J.C."/>
            <person name="Woyke T."/>
            <person name="Bristow J."/>
            <person name="Eisen J.A."/>
            <person name="Markowitz V."/>
            <person name="Hugenholtz P."/>
            <person name="Kyrpides N.C."/>
            <person name="Klenk H.P."/>
        </authorList>
    </citation>
    <scope>NUCLEOTIDE SEQUENCE [LARGE SCALE GENOMIC DNA]</scope>
    <source>
        <strain evidence="11">ATCC 700848 / DSM 11109 / ASRB2</strain>
    </source>
</reference>
<dbReference type="Pfam" id="PF07733">
    <property type="entry name" value="DNA_pol3_alpha"/>
    <property type="match status" value="1"/>
</dbReference>
<dbReference type="InterPro" id="IPR029460">
    <property type="entry name" value="DNAPol_HHH"/>
</dbReference>
<dbReference type="Proteomes" id="UP000000483">
    <property type="component" value="Chromosome"/>
</dbReference>
<dbReference type="InterPro" id="IPR040982">
    <property type="entry name" value="DNA_pol3_finger"/>
</dbReference>
<evidence type="ECO:0000256" key="8">
    <source>
        <dbReference type="ARBA" id="ARBA00049244"/>
    </source>
</evidence>
<dbReference type="NCBIfam" id="NF005298">
    <property type="entry name" value="PRK06826.1"/>
    <property type="match status" value="1"/>
</dbReference>
<dbReference type="InterPro" id="IPR011708">
    <property type="entry name" value="DNA_pol3_alpha_NTPase_dom"/>
</dbReference>
<dbReference type="Pfam" id="PF14579">
    <property type="entry name" value="HHH_6"/>
    <property type="match status" value="1"/>
</dbReference>
<dbReference type="InterPro" id="IPR041931">
    <property type="entry name" value="DNA_pol3_alpha_thumb_dom"/>
</dbReference>
<dbReference type="InterPro" id="IPR003141">
    <property type="entry name" value="Pol/His_phosphatase_N"/>
</dbReference>
<sequence>MATPGFVHLHVHTAYSLLDGAIRLNDLIDTALSMEMPAVAITDHGNMFGVVEFYTKAEKAGLKPIIGCELYVAPGSRLEKSGKKGDNYHLVLLAENLTGYQNLLKLVSKANLEGFYYKPRVDRELLADHAEGLIALSACLHGVVAAHVVADDLKTAEIAAREYGEIFPGRFYLEVQANDLTEQQKVNAALLEMAPRLGLPVVATNDCHYLRPEDARAHDVLLCIQTGKTINTTKRMRFSTDQLFFKSPVQMAAAFPDRPDLLEASLEIANRCQLELPLGEFHFPVFPLENGQTMEAQLQQEARRGLEHRLHQWQLSGAWPMEKIQHYRARMEEELALLCQMGFAGYFLVVADFIRYARKRHIPVGPGRGSAAGSLVACALEITDLDPIAYGLFFERFLNPERKSMPDIDVDFCFERRGEIIDYVARKYGKEHVGQIITFGSMKTRQVIRDVGRALDLPYPEADKIAKLVPDVLKINLRTALEKEPRLREARDADENIREVLTIAAALEGLPRHASTHAAGVVIADKPLWCYLPLYKGNKDEIITQFEMKGVEKVGLIKFDFLGLRTLTVLETAAQIVRRQKDKNFDYRQLPLEDAATFELLRSGNTAGVFQLESSGMREKLVQLRPTCFEDLIALVALYRPGPLESGMVDDFIKRKHGELNVTYELPELEPILKETYGIILYQEQVMQIAGIISGYSMGEADILRRAMGKKEPAVMAAQKERFCSGAVSRGFPLAKAEKLFHLIEKFAGYGFNKSHSAAYAYITYQTAYLKAHYPLEFLAALFTSEINSPTTLTKHIQEAREDGIVLLPPSLNASERDFTVEGSQIRFGLAGVKNVGDNAIKAILEARKKGPFISLGNFLERANQTKVNKKVLESLIQAGALDFLGINRARLFGGVEAALERAQVALKLQAARQMDMFGGLGEADLGEGDDWLPPVPEWDEQEKLAREKEALGIYLSGHPLAKYRQQLQALTDLTIDDLAEKPENGPVLLGGLIVAVKETMTKKGERMAFATLEDQVGSVEVVVFSDLYQRVATLLQSPLIPLLVRGTVSQEEKGPKLIAQDIRPLQTEAEKIPPALHLRLHTTGLDRDLLDRLHEILQRHRGPIPAFLHFISPQAPEQVLALPQHLQIRPSAALRDEVNLLFNYSALDY</sequence>
<keyword evidence="6" id="KW-0235">DNA replication</keyword>
<keyword evidence="11" id="KW-1185">Reference proteome</keyword>
<dbReference type="Pfam" id="PF02811">
    <property type="entry name" value="PHP"/>
    <property type="match status" value="1"/>
</dbReference>
<name>F2ND73_DESAR</name>
<dbReference type="NCBIfam" id="TIGR00594">
    <property type="entry name" value="polc"/>
    <property type="match status" value="1"/>
</dbReference>
<dbReference type="EMBL" id="CP002629">
    <property type="protein sequence ID" value="AEB09797.1"/>
    <property type="molecule type" value="Genomic_DNA"/>
</dbReference>
<dbReference type="AlphaFoldDB" id="F2ND73"/>
<dbReference type="InterPro" id="IPR016195">
    <property type="entry name" value="Pol/histidinol_Pase-like"/>
</dbReference>
<dbReference type="Gene3D" id="1.10.150.870">
    <property type="match status" value="1"/>
</dbReference>
<dbReference type="PANTHER" id="PTHR32294">
    <property type="entry name" value="DNA POLYMERASE III SUBUNIT ALPHA"/>
    <property type="match status" value="1"/>
</dbReference>
<dbReference type="Pfam" id="PF01336">
    <property type="entry name" value="tRNA_anti-codon"/>
    <property type="match status" value="1"/>
</dbReference>
<keyword evidence="4 10" id="KW-0808">Transferase</keyword>
<dbReference type="Gene3D" id="1.10.10.1600">
    <property type="entry name" value="Bacterial DNA polymerase III alpha subunit, thumb domain"/>
    <property type="match status" value="1"/>
</dbReference>
<comment type="subcellular location">
    <subcellularLocation>
        <location evidence="1">Cytoplasm</location>
    </subcellularLocation>
</comment>
<evidence type="ECO:0000256" key="5">
    <source>
        <dbReference type="ARBA" id="ARBA00022695"/>
    </source>
</evidence>
<dbReference type="SUPFAM" id="SSF89550">
    <property type="entry name" value="PHP domain-like"/>
    <property type="match status" value="1"/>
</dbReference>
<organism evidence="10 11">
    <name type="scientific">Desulfobacca acetoxidans (strain ATCC 700848 / DSM 11109 / ASRB2)</name>
    <dbReference type="NCBI Taxonomy" id="880072"/>
    <lineage>
        <taxon>Bacteria</taxon>
        <taxon>Pseudomonadati</taxon>
        <taxon>Thermodesulfobacteriota</taxon>
        <taxon>Desulfobaccia</taxon>
        <taxon>Desulfobaccales</taxon>
        <taxon>Desulfobaccaceae</taxon>
        <taxon>Desulfobacca</taxon>
    </lineage>
</organism>
<dbReference type="Gene3D" id="3.20.20.140">
    <property type="entry name" value="Metal-dependent hydrolases"/>
    <property type="match status" value="1"/>
</dbReference>
<dbReference type="NCBIfam" id="NF004226">
    <property type="entry name" value="PRK05673.1"/>
    <property type="match status" value="1"/>
</dbReference>
<dbReference type="GO" id="GO:0006260">
    <property type="term" value="P:DNA replication"/>
    <property type="evidence" value="ECO:0007669"/>
    <property type="project" value="UniProtKB-KW"/>
</dbReference>
<evidence type="ECO:0000256" key="4">
    <source>
        <dbReference type="ARBA" id="ARBA00022679"/>
    </source>
</evidence>
<dbReference type="CDD" id="cd12113">
    <property type="entry name" value="PHP_PolIIIA_DnaE3"/>
    <property type="match status" value="1"/>
</dbReference>
<evidence type="ECO:0000256" key="2">
    <source>
        <dbReference type="ARBA" id="ARBA00012417"/>
    </source>
</evidence>
<dbReference type="InterPro" id="IPR004013">
    <property type="entry name" value="PHP_dom"/>
</dbReference>
<keyword evidence="7" id="KW-0239">DNA-directed DNA polymerase</keyword>
<dbReference type="SMART" id="SM00481">
    <property type="entry name" value="POLIIIAc"/>
    <property type="match status" value="1"/>
</dbReference>
<evidence type="ECO:0000313" key="10">
    <source>
        <dbReference type="EMBL" id="AEB09797.1"/>
    </source>
</evidence>
<dbReference type="HOGENOM" id="CLU_001600_0_0_7"/>
<dbReference type="OrthoDB" id="9803237at2"/>
<dbReference type="PANTHER" id="PTHR32294:SF0">
    <property type="entry name" value="DNA POLYMERASE III SUBUNIT ALPHA"/>
    <property type="match status" value="1"/>
</dbReference>
<dbReference type="KEGG" id="dao:Desac_1964"/>
<accession>F2ND73</accession>
<dbReference type="GO" id="GO:0003676">
    <property type="term" value="F:nucleic acid binding"/>
    <property type="evidence" value="ECO:0007669"/>
    <property type="project" value="InterPro"/>
</dbReference>
<feature type="domain" description="Polymerase/histidinol phosphatase N-terminal" evidence="9">
    <location>
        <begin position="7"/>
        <end position="74"/>
    </location>
</feature>
<keyword evidence="5 10" id="KW-0548">Nucleotidyltransferase</keyword>
<dbReference type="Pfam" id="PF17657">
    <property type="entry name" value="DNA_pol3_finger"/>
    <property type="match status" value="1"/>
</dbReference>
<dbReference type="STRING" id="880072.Desac_1964"/>
<gene>
    <name evidence="10" type="ordered locus">Desac_1964</name>
</gene>
<dbReference type="EC" id="2.7.7.7" evidence="2"/>
<dbReference type="RefSeq" id="WP_013706906.1">
    <property type="nucleotide sequence ID" value="NC_015388.1"/>
</dbReference>